<dbReference type="WormBase" id="M01B2.6">
    <property type="protein sequence ID" value="CE34579"/>
    <property type="gene ID" value="WBGene00010799"/>
    <property type="gene designation" value="chil-12"/>
</dbReference>
<evidence type="ECO:0000259" key="2">
    <source>
        <dbReference type="PROSITE" id="PS51910"/>
    </source>
</evidence>
<dbReference type="RefSeq" id="NP_506770.2">
    <property type="nucleotide sequence ID" value="NM_074369.3"/>
</dbReference>
<dbReference type="GO" id="GO:0008061">
    <property type="term" value="F:chitin binding"/>
    <property type="evidence" value="ECO:0007669"/>
    <property type="project" value="InterPro"/>
</dbReference>
<gene>
    <name evidence="3 5" type="primary">chil-12</name>
    <name evidence="3" type="ORF">CELE_M01B2.6</name>
    <name evidence="5" type="ORF">M01B2.6</name>
</gene>
<dbReference type="CAZy" id="GH18">
    <property type="family name" value="Glycoside Hydrolase Family 18"/>
</dbReference>
<evidence type="ECO:0000313" key="5">
    <source>
        <dbReference type="WormBase" id="M01B2.6"/>
    </source>
</evidence>
<dbReference type="PhylomeDB" id="Q9XU76"/>
<keyword evidence="1" id="KW-1133">Transmembrane helix</keyword>
<accession>Q9XU76</accession>
<dbReference type="GO" id="GO:0005975">
    <property type="term" value="P:carbohydrate metabolic process"/>
    <property type="evidence" value="ECO:0007669"/>
    <property type="project" value="InterPro"/>
</dbReference>
<evidence type="ECO:0000313" key="4">
    <source>
        <dbReference type="Proteomes" id="UP000001940"/>
    </source>
</evidence>
<dbReference type="CTD" id="187357"/>
<dbReference type="InParanoid" id="Q9XU76"/>
<evidence type="ECO:0000256" key="1">
    <source>
        <dbReference type="SAM" id="Phobius"/>
    </source>
</evidence>
<sequence length="450" mass="51514">MVAERQHLVFSRDQQYCKTRFKEKDVSLAVLTVVFCSGILSILIATGFWVFINPFPITKAGYTPLSSPDASSIYNSFKNKFPPIKTEENTCSKRIIGYYSGTSDSEITINQVSKLTHAIFAFVQLTFDGTLVFRNKNRFMALRNIAKTENSTVKFMFSIGGPGHSQNFSPVVRNQEKKRRFIKSIFSFLEEHKLDGVDIFWKWPHLADKHAYSQFLLELNEILKTRKDYILSILVPPQGIGFASGFKMNEIVENVDFINIFAMDYYGPWASGWGNPTGPISPIYGGSERREQWNVDNTAAIYSCETMRSSKFNIVIPFFARLWNNVGKPIDFPGKEVYRNVTLIDGKAVGEVYMPRRSALQKGYNLSSYNYDDLSETAFIYNSTTKEYLTFEVKRSIAAKLDYVQNMNLGGVWIWQMDMDDESDKLLDTVVFDDGFCSTKKSKEYDCSMF</sequence>
<dbReference type="eggNOG" id="KOG2806">
    <property type="taxonomic scope" value="Eukaryota"/>
</dbReference>
<dbReference type="FunCoup" id="Q9XU76">
    <property type="interactions" value="10"/>
</dbReference>
<dbReference type="OrthoDB" id="10063355at2759"/>
<dbReference type="Gene3D" id="3.20.20.80">
    <property type="entry name" value="Glycosidases"/>
    <property type="match status" value="2"/>
</dbReference>
<dbReference type="UCSC" id="M01B2.6">
    <property type="organism name" value="c. elegans"/>
</dbReference>
<keyword evidence="4" id="KW-1185">Reference proteome</keyword>
<dbReference type="PANTHER" id="PTHR46073">
    <property type="entry name" value="CHITINASE"/>
    <property type="match status" value="1"/>
</dbReference>
<dbReference type="PIR" id="T23643">
    <property type="entry name" value="T23643"/>
</dbReference>
<dbReference type="OMA" id="MFWTIDT"/>
<dbReference type="SUPFAM" id="SSF51445">
    <property type="entry name" value="(Trans)glycosidases"/>
    <property type="match status" value="1"/>
</dbReference>
<keyword evidence="1" id="KW-0472">Membrane</keyword>
<dbReference type="PROSITE" id="PS51910">
    <property type="entry name" value="GH18_2"/>
    <property type="match status" value="1"/>
</dbReference>
<protein>
    <submittedName>
        <fullName evidence="3">GH18 domain-containing protein</fullName>
    </submittedName>
</protein>
<dbReference type="AGR" id="WB:WBGene00010799"/>
<dbReference type="HOGENOM" id="CLU_002833_0_0_1"/>
<dbReference type="AlphaFoldDB" id="Q9XU76"/>
<dbReference type="SMR" id="Q9XU76"/>
<dbReference type="GeneID" id="187357"/>
<feature type="transmembrane region" description="Helical" evidence="1">
    <location>
        <begin position="28"/>
        <end position="52"/>
    </location>
</feature>
<evidence type="ECO:0000313" key="3">
    <source>
        <dbReference type="EMBL" id="CAB05568.2"/>
    </source>
</evidence>
<dbReference type="STRING" id="6239.M01B2.6.1"/>
<dbReference type="Proteomes" id="UP000001940">
    <property type="component" value="Chromosome V"/>
</dbReference>
<dbReference type="KEGG" id="cel:CELE_M01B2.6"/>
<dbReference type="InterPro" id="IPR001223">
    <property type="entry name" value="Glyco_hydro18_cat"/>
</dbReference>
<dbReference type="PANTHER" id="PTHR46073:SF11">
    <property type="entry name" value="GH18 DOMAIN-CONTAINING PROTEIN"/>
    <property type="match status" value="1"/>
</dbReference>
<keyword evidence="1" id="KW-0812">Transmembrane</keyword>
<dbReference type="PaxDb" id="6239-M01B2.6"/>
<reference evidence="3 4" key="1">
    <citation type="journal article" date="1998" name="Science">
        <title>Genome sequence of the nematode C. elegans: a platform for investigating biology.</title>
        <authorList>
            <consortium name="The C. elegans sequencing consortium"/>
            <person name="Sulson J.E."/>
            <person name="Waterston R."/>
        </authorList>
    </citation>
    <scope>NUCLEOTIDE SEQUENCE [LARGE SCALE GENOMIC DNA]</scope>
    <source>
        <strain evidence="3 4">Bristol N2</strain>
    </source>
</reference>
<proteinExistence type="predicted"/>
<feature type="domain" description="GH18" evidence="2">
    <location>
        <begin position="93"/>
        <end position="437"/>
    </location>
</feature>
<dbReference type="InterPro" id="IPR017853">
    <property type="entry name" value="GH"/>
</dbReference>
<dbReference type="InterPro" id="IPR011583">
    <property type="entry name" value="Chitinase_II/V-like_cat"/>
</dbReference>
<dbReference type="Pfam" id="PF00704">
    <property type="entry name" value="Glyco_hydro_18"/>
    <property type="match status" value="1"/>
</dbReference>
<dbReference type="EMBL" id="BX284605">
    <property type="protein sequence ID" value="CAB05568.2"/>
    <property type="molecule type" value="Genomic_DNA"/>
</dbReference>
<dbReference type="SMART" id="SM00636">
    <property type="entry name" value="Glyco_18"/>
    <property type="match status" value="1"/>
</dbReference>
<dbReference type="Bgee" id="WBGene00010799">
    <property type="expression patterns" value="Expressed in adult organism and 1 other cell type or tissue"/>
</dbReference>
<organism evidence="3 4">
    <name type="scientific">Caenorhabditis elegans</name>
    <dbReference type="NCBI Taxonomy" id="6239"/>
    <lineage>
        <taxon>Eukaryota</taxon>
        <taxon>Metazoa</taxon>
        <taxon>Ecdysozoa</taxon>
        <taxon>Nematoda</taxon>
        <taxon>Chromadorea</taxon>
        <taxon>Rhabditida</taxon>
        <taxon>Rhabditina</taxon>
        <taxon>Rhabditomorpha</taxon>
        <taxon>Rhabditoidea</taxon>
        <taxon>Rhabditidae</taxon>
        <taxon>Peloderinae</taxon>
        <taxon>Caenorhabditis</taxon>
    </lineage>
</organism>
<name>Q9XU76_CAEEL</name>